<feature type="transmembrane region" description="Helical" evidence="2">
    <location>
        <begin position="269"/>
        <end position="289"/>
    </location>
</feature>
<proteinExistence type="predicted"/>
<feature type="transmembrane region" description="Helical" evidence="2">
    <location>
        <begin position="125"/>
        <end position="142"/>
    </location>
</feature>
<dbReference type="Proteomes" id="UP001054925">
    <property type="component" value="Unassembled WGS sequence"/>
</dbReference>
<accession>A0AAV5G6V0</accession>
<protein>
    <recommendedName>
        <fullName evidence="5">YwiC-like protein</fullName>
    </recommendedName>
</protein>
<keyword evidence="2" id="KW-1133">Transmembrane helix</keyword>
<evidence type="ECO:0008006" key="5">
    <source>
        <dbReference type="Google" id="ProtNLM"/>
    </source>
</evidence>
<evidence type="ECO:0000256" key="1">
    <source>
        <dbReference type="SAM" id="MobiDB-lite"/>
    </source>
</evidence>
<feature type="transmembrane region" description="Helical" evidence="2">
    <location>
        <begin position="69"/>
        <end position="90"/>
    </location>
</feature>
<keyword evidence="2" id="KW-0812">Transmembrane</keyword>
<sequence length="291" mass="31550">MGMSGAVTSTTENQAKVSATRPPRSTTQTKAKKPKSRRSQGWMPNQHGAWFMLFIPPVVGVILEPSLSAVPLLLTWWAGYFTYFAVTIWVKGRLRQKHLPPVLTNGAITAVAGIAALVTQWQLLSWLPLFLPVIAVAIYETIKRRERSVLSGWSTVLAASLMLPAVVSVASTGTPAAISADIWWATAWFAAYFGGSIYYVKTLIRDFGKRGRFIQSVGFHAALFAGTAALAIAQPHTWPVAAVGALLMVRSYAIPRFAQQRGKRIAPKYVGMIDGLVTIFVVVAAFAAFGS</sequence>
<feature type="region of interest" description="Disordered" evidence="1">
    <location>
        <begin position="1"/>
        <end position="42"/>
    </location>
</feature>
<feature type="transmembrane region" description="Helical" evidence="2">
    <location>
        <begin position="42"/>
        <end position="63"/>
    </location>
</feature>
<feature type="transmembrane region" description="Helical" evidence="2">
    <location>
        <begin position="102"/>
        <end position="119"/>
    </location>
</feature>
<keyword evidence="2" id="KW-0472">Membrane</keyword>
<dbReference type="EMBL" id="BQKK01000001">
    <property type="protein sequence ID" value="GJN42035.1"/>
    <property type="molecule type" value="Genomic_DNA"/>
</dbReference>
<evidence type="ECO:0000313" key="3">
    <source>
        <dbReference type="EMBL" id="GJN42035.1"/>
    </source>
</evidence>
<feature type="transmembrane region" description="Helical" evidence="2">
    <location>
        <begin position="238"/>
        <end position="257"/>
    </location>
</feature>
<feature type="compositionally biased region" description="Polar residues" evidence="1">
    <location>
        <begin position="1"/>
        <end position="29"/>
    </location>
</feature>
<feature type="transmembrane region" description="Helical" evidence="2">
    <location>
        <begin position="212"/>
        <end position="232"/>
    </location>
</feature>
<gene>
    <name evidence="3" type="ORF">CAT723_05140</name>
</gene>
<feature type="transmembrane region" description="Helical" evidence="2">
    <location>
        <begin position="149"/>
        <end position="170"/>
    </location>
</feature>
<comment type="caution">
    <text evidence="3">The sequence shown here is derived from an EMBL/GenBank/DDBJ whole genome shotgun (WGS) entry which is preliminary data.</text>
</comment>
<organism evidence="3 4">
    <name type="scientific">Corynebacterium ammoniagenes</name>
    <name type="common">Brevibacterium ammoniagenes</name>
    <dbReference type="NCBI Taxonomy" id="1697"/>
    <lineage>
        <taxon>Bacteria</taxon>
        <taxon>Bacillati</taxon>
        <taxon>Actinomycetota</taxon>
        <taxon>Actinomycetes</taxon>
        <taxon>Mycobacteriales</taxon>
        <taxon>Corynebacteriaceae</taxon>
        <taxon>Corynebacterium</taxon>
    </lineage>
</organism>
<feature type="transmembrane region" description="Helical" evidence="2">
    <location>
        <begin position="182"/>
        <end position="200"/>
    </location>
</feature>
<dbReference type="Pfam" id="PF14256">
    <property type="entry name" value="YwiC"/>
    <property type="match status" value="1"/>
</dbReference>
<reference evidence="3" key="1">
    <citation type="submission" date="2021-12" db="EMBL/GenBank/DDBJ databases">
        <title>Draft genome sequence of Corynebacterium ammoniagenes strain T-723.</title>
        <authorList>
            <person name="Matsuzawa M."/>
            <person name="Hiratani M."/>
            <person name="Abe I."/>
            <person name="Tsuji Y."/>
            <person name="Nakamura J."/>
        </authorList>
    </citation>
    <scope>NUCLEOTIDE SEQUENCE</scope>
    <source>
        <strain evidence="3">T-723</strain>
    </source>
</reference>
<evidence type="ECO:0000313" key="4">
    <source>
        <dbReference type="Proteomes" id="UP001054925"/>
    </source>
</evidence>
<dbReference type="InterPro" id="IPR025576">
    <property type="entry name" value="YwiC"/>
</dbReference>
<dbReference type="AlphaFoldDB" id="A0AAV5G6V0"/>
<name>A0AAV5G6V0_CORAM</name>
<evidence type="ECO:0000256" key="2">
    <source>
        <dbReference type="SAM" id="Phobius"/>
    </source>
</evidence>